<protein>
    <recommendedName>
        <fullName evidence="3">YhaN AAA domain-containing protein</fullName>
    </recommendedName>
</protein>
<evidence type="ECO:0000256" key="2">
    <source>
        <dbReference type="SAM" id="Phobius"/>
    </source>
</evidence>
<feature type="coiled-coil region" evidence="1">
    <location>
        <begin position="760"/>
        <end position="899"/>
    </location>
</feature>
<keyword evidence="2" id="KW-0812">Transmembrane</keyword>
<dbReference type="AlphaFoldDB" id="A0A1V0UVW4"/>
<organism evidence="4 5">
    <name type="scientific">Paenibacillus larvae subsp. pulvifaciens</name>
    <dbReference type="NCBI Taxonomy" id="1477"/>
    <lineage>
        <taxon>Bacteria</taxon>
        <taxon>Bacillati</taxon>
        <taxon>Bacillota</taxon>
        <taxon>Bacilli</taxon>
        <taxon>Bacillales</taxon>
        <taxon>Paenibacillaceae</taxon>
        <taxon>Paenibacillus</taxon>
    </lineage>
</organism>
<dbReference type="Gene3D" id="3.40.50.300">
    <property type="entry name" value="P-loop containing nucleotide triphosphate hydrolases"/>
    <property type="match status" value="2"/>
</dbReference>
<feature type="coiled-coil region" evidence="1">
    <location>
        <begin position="210"/>
        <end position="244"/>
    </location>
</feature>
<dbReference type="InterPro" id="IPR038734">
    <property type="entry name" value="YhaN_AAA"/>
</dbReference>
<gene>
    <name evidence="4" type="ORF">B7C51_18200</name>
</gene>
<name>A0A1V0UVW4_9BACL</name>
<feature type="coiled-coil region" evidence="1">
    <location>
        <begin position="398"/>
        <end position="436"/>
    </location>
</feature>
<sequence length="1088" mass="124645">MGGVKITSIQVDGFGSLNKRHHDLTAGLTVFHGANEAGKSTLLAFIRAVLFGFPPRSQPAERYEPPKGGIHGGALFLEDDQGKRIRVERYAGGTGTGSRSAGSVKVTFTDGSTGGEEELRALMGGLSAELFRSLFAFGLGELQELRTLQSEELSGYLYSAGLGLSGSAIIAAGRKLNQDMDQLYKPRGKNQLVNQGLIMWDELRLKIRKEKEHLGQYDEWNNELSELEESIVRAEEEYKEISRETEWIQLCLKIRPSWLRLKQIDRQLNEFPPLRAFPRHAVTRWESLQKEADDQLARIRNCTSKRDQVRTALMSLPIREEPWDEVELERLAGQGMRLLENQKVIAGLEAELEQVQKEMDRRLQKLDEDWTEADLETFPATIGFKETVRSFKKQFDEMQEKRRELGLQEDRLSDLTDEAYELVQNQQLELNEWKKQYAGALKLTEEGSLSGGIPDSSTLHAIAKDYASWKLLSQEVVHQKQRLADLAEAERKWSERRRQERNRVRSQTILFTVLPAAAIFVTALFLQIWWLAAGSFVLLGAASFIFLRFQGAPASHGKHRGARKENSVSPDLAESGAWPALEVSEQQLFHLQQKIIRAVQELIFWEETAASLDSGTGHGTDNWSLARKWLDTELDAWITELDQSKTILEEYGRKNNRLEEAMKQLDRLGQQSYRLGERKQAAADERKQLMDNWQNWLGRYRLRVHLSPEAVLECLSVIEQGQETIRTKHSLKNKLALMRSEQSEYQVQAENFLRQSYPDLGELVAALKKARKQAEEQKRLIEQKQLFTERIDEWEEEIRLLQIQLSHVQERMKNLLAEAGAGTDEELRRLANLDEERGNLQKERQLLYTAVEAQIGPGLLAKLNEELEGCPEEKLAERLDSLKEQKSRLESSIHDMREQRGRLAGELDKLEHGDGHAVLLQRQQEEIARLQIMSERYAILSMASQLIRKARDRYEEERQPGVLKKASEYFAYLTDNRYVQIRAPLGEPRLSAITSAGEAVDTGFLSRGTAEQLYLSMRFALADEYRNKAVLPLILDDIFVNFDPVRTRRCLGLLKILRKDRQILLFTCHSHIRDAVQQMLPDSQIVEM</sequence>
<dbReference type="SUPFAM" id="SSF52540">
    <property type="entry name" value="P-loop containing nucleoside triphosphate hydrolases"/>
    <property type="match status" value="1"/>
</dbReference>
<accession>A0A1V0UVW4</accession>
<keyword evidence="2" id="KW-0472">Membrane</keyword>
<evidence type="ECO:0000313" key="5">
    <source>
        <dbReference type="Proteomes" id="UP000192727"/>
    </source>
</evidence>
<dbReference type="EMBL" id="CP020557">
    <property type="protein sequence ID" value="ARF69329.1"/>
    <property type="molecule type" value="Genomic_DNA"/>
</dbReference>
<evidence type="ECO:0000313" key="4">
    <source>
        <dbReference type="EMBL" id="ARF69329.1"/>
    </source>
</evidence>
<dbReference type="InterPro" id="IPR027417">
    <property type="entry name" value="P-loop_NTPase"/>
</dbReference>
<evidence type="ECO:0000259" key="3">
    <source>
        <dbReference type="Pfam" id="PF13514"/>
    </source>
</evidence>
<dbReference type="PANTHER" id="PTHR41259:SF1">
    <property type="entry name" value="DOUBLE-STRAND BREAK REPAIR RAD50 ATPASE, PUTATIVE-RELATED"/>
    <property type="match status" value="1"/>
</dbReference>
<feature type="coiled-coil region" evidence="1">
    <location>
        <begin position="338"/>
        <end position="369"/>
    </location>
</feature>
<feature type="domain" description="YhaN AAA" evidence="3">
    <location>
        <begin position="5"/>
        <end position="210"/>
    </location>
</feature>
<feature type="transmembrane region" description="Helical" evidence="2">
    <location>
        <begin position="508"/>
        <end position="530"/>
    </location>
</feature>
<evidence type="ECO:0000256" key="1">
    <source>
        <dbReference type="SAM" id="Coils"/>
    </source>
</evidence>
<dbReference type="Pfam" id="PF13514">
    <property type="entry name" value="AAA_27"/>
    <property type="match status" value="1"/>
</dbReference>
<keyword evidence="2" id="KW-1133">Transmembrane helix</keyword>
<feature type="coiled-coil region" evidence="1">
    <location>
        <begin position="641"/>
        <end position="671"/>
    </location>
</feature>
<dbReference type="Proteomes" id="UP000192727">
    <property type="component" value="Chromosome"/>
</dbReference>
<keyword evidence="1" id="KW-0175">Coiled coil</keyword>
<proteinExistence type="predicted"/>
<dbReference type="PANTHER" id="PTHR41259">
    <property type="entry name" value="DOUBLE-STRAND BREAK REPAIR RAD50 ATPASE, PUTATIVE-RELATED"/>
    <property type="match status" value="1"/>
</dbReference>
<reference evidence="4 5" key="1">
    <citation type="submission" date="2017-03" db="EMBL/GenBank/DDBJ databases">
        <title>Paenibacillus larvae genome sequencing.</title>
        <authorList>
            <person name="Dingman D.W."/>
        </authorList>
    </citation>
    <scope>NUCLEOTIDE SEQUENCE [LARGE SCALE GENOMIC DNA]</scope>
    <source>
        <strain evidence="4 5">SAG 10367</strain>
    </source>
</reference>